<protein>
    <recommendedName>
        <fullName evidence="1">Calcineurin-like phosphoesterase domain-containing protein</fullName>
    </recommendedName>
</protein>
<dbReference type="RefSeq" id="WP_034935104.1">
    <property type="nucleotide sequence ID" value="NZ_JFHN01000029.1"/>
</dbReference>
<sequence length="484" mass="54944">MTKTTILHLSDLHRDSGSRIKTQPLLSSLYRDRKRYTENEGIPKPDIAVISGDIVYGVRGDDPDGDRNLELQYEEAYETLAGLAERFFDGDRERIVVAPGNHDISMPHVLRAMKRLDTPPDDDKRRMLIQKVWEDDSRYRLNIPEMSVYEIINQTVYHQRLEPYAKFYDRFYEGKRKFSLNPKEQYSIHEYPELDLCVVAFSSCLENDLFNRTGAISAEAINNAMDEVAPKVERGALAISVWHHSIQGGPKENDYIDSDFLRLLMDSDCSIGMHGHQHRSGLLENRFSPDVQRHISVISAGTLCGGPRSLPTGRMRGYNVVVLDREAGYGTVHVRAMTNNDFSAPIWERGYVSEFSGSSIQFALAKKRVQSISPFELAAKADELLRNGQAIEAYELIRNHTQNQWVRAIAVKALINLEEWGEIVDLLTPPASDTDFLILSEAYENLLDWPSLRTLISSIDSEIPSGSAAVRMRIQQCQILLRGK</sequence>
<evidence type="ECO:0000259" key="1">
    <source>
        <dbReference type="Pfam" id="PF00149"/>
    </source>
</evidence>
<name>A0A014NRF7_9GAMM</name>
<dbReference type="OrthoDB" id="9784378at2"/>
<accession>A0A014NRF7</accession>
<dbReference type="InterPro" id="IPR051158">
    <property type="entry name" value="Metallophosphoesterase_sf"/>
</dbReference>
<evidence type="ECO:0000313" key="2">
    <source>
        <dbReference type="EMBL" id="EXU76430.1"/>
    </source>
</evidence>
<dbReference type="InterPro" id="IPR004843">
    <property type="entry name" value="Calcineurin-like_PHP"/>
</dbReference>
<dbReference type="SUPFAM" id="SSF56300">
    <property type="entry name" value="Metallo-dependent phosphatases"/>
    <property type="match status" value="1"/>
</dbReference>
<dbReference type="Proteomes" id="UP000019918">
    <property type="component" value="Unassembled WGS sequence"/>
</dbReference>
<feature type="domain" description="Calcineurin-like phosphoesterase" evidence="1">
    <location>
        <begin position="5"/>
        <end position="279"/>
    </location>
</feature>
<dbReference type="PATRIC" id="fig|69222.5.peg.1136"/>
<dbReference type="Pfam" id="PF00149">
    <property type="entry name" value="Metallophos"/>
    <property type="match status" value="1"/>
</dbReference>
<proteinExistence type="predicted"/>
<dbReference type="PANTHER" id="PTHR31302">
    <property type="entry name" value="TRANSMEMBRANE PROTEIN WITH METALLOPHOSPHOESTERASE DOMAIN-RELATED"/>
    <property type="match status" value="1"/>
</dbReference>
<dbReference type="GO" id="GO:0016787">
    <property type="term" value="F:hydrolase activity"/>
    <property type="evidence" value="ECO:0007669"/>
    <property type="project" value="InterPro"/>
</dbReference>
<organism evidence="2 3">
    <name type="scientific">Erwinia mallotivora</name>
    <dbReference type="NCBI Taxonomy" id="69222"/>
    <lineage>
        <taxon>Bacteria</taxon>
        <taxon>Pseudomonadati</taxon>
        <taxon>Pseudomonadota</taxon>
        <taxon>Gammaproteobacteria</taxon>
        <taxon>Enterobacterales</taxon>
        <taxon>Erwiniaceae</taxon>
        <taxon>Erwinia</taxon>
    </lineage>
</organism>
<keyword evidence="3" id="KW-1185">Reference proteome</keyword>
<dbReference type="InterPro" id="IPR029052">
    <property type="entry name" value="Metallo-depent_PP-like"/>
</dbReference>
<comment type="caution">
    <text evidence="2">The sequence shown here is derived from an EMBL/GenBank/DDBJ whole genome shotgun (WGS) entry which is preliminary data.</text>
</comment>
<dbReference type="EMBL" id="JFHN01000029">
    <property type="protein sequence ID" value="EXU76430.1"/>
    <property type="molecule type" value="Genomic_DNA"/>
</dbReference>
<dbReference type="PANTHER" id="PTHR31302:SF0">
    <property type="entry name" value="TRANSMEMBRANE PROTEIN WITH METALLOPHOSPHOESTERASE DOMAIN"/>
    <property type="match status" value="1"/>
</dbReference>
<reference evidence="2 3" key="1">
    <citation type="submission" date="2014-02" db="EMBL/GenBank/DDBJ databases">
        <title>Draft genome of Erwinia mallotivora strain BT-MARDI, a papaya dieback pathogen.</title>
        <authorList>
            <person name="Redzuan R."/>
            <person name="Abu Bakar N."/>
            <person name="Badrun R."/>
            <person name="Mohd Raih M.F."/>
            <person name="Rozano L."/>
            <person name="Mat Amin N."/>
        </authorList>
    </citation>
    <scope>NUCLEOTIDE SEQUENCE [LARGE SCALE GENOMIC DNA]</scope>
    <source>
        <strain evidence="2 3">BT-MARDI</strain>
    </source>
</reference>
<dbReference type="AlphaFoldDB" id="A0A014NRF7"/>
<evidence type="ECO:0000313" key="3">
    <source>
        <dbReference type="Proteomes" id="UP000019918"/>
    </source>
</evidence>
<dbReference type="STRING" id="69222.BG55_05475"/>
<dbReference type="Gene3D" id="3.60.21.10">
    <property type="match status" value="1"/>
</dbReference>
<gene>
    <name evidence="2" type="ORF">BG55_05475</name>
</gene>